<dbReference type="KEGG" id="kbs:EPA93_19120"/>
<evidence type="ECO:0000313" key="1">
    <source>
        <dbReference type="EMBL" id="QBD77991.1"/>
    </source>
</evidence>
<dbReference type="EMBL" id="CP035758">
    <property type="protein sequence ID" value="QBD77991.1"/>
    <property type="molecule type" value="Genomic_DNA"/>
</dbReference>
<dbReference type="AlphaFoldDB" id="A0A4V0YZ00"/>
<reference evidence="1 2" key="1">
    <citation type="submission" date="2019-01" db="EMBL/GenBank/DDBJ databases">
        <title>Ktedonosporobacter rubrisoli SCAWS-G2.</title>
        <authorList>
            <person name="Huang Y."/>
            <person name="Yan B."/>
        </authorList>
    </citation>
    <scope>NUCLEOTIDE SEQUENCE [LARGE SCALE GENOMIC DNA]</scope>
    <source>
        <strain evidence="1 2">SCAWS-G2</strain>
    </source>
</reference>
<protein>
    <submittedName>
        <fullName evidence="1">Uncharacterized protein</fullName>
    </submittedName>
</protein>
<gene>
    <name evidence="1" type="ORF">EPA93_19120</name>
</gene>
<dbReference type="Proteomes" id="UP000290365">
    <property type="component" value="Chromosome"/>
</dbReference>
<accession>A0A4V0YZ00</accession>
<keyword evidence="2" id="KW-1185">Reference proteome</keyword>
<organism evidence="1 2">
    <name type="scientific">Ktedonosporobacter rubrisoli</name>
    <dbReference type="NCBI Taxonomy" id="2509675"/>
    <lineage>
        <taxon>Bacteria</taxon>
        <taxon>Bacillati</taxon>
        <taxon>Chloroflexota</taxon>
        <taxon>Ktedonobacteria</taxon>
        <taxon>Ktedonobacterales</taxon>
        <taxon>Ktedonosporobacteraceae</taxon>
        <taxon>Ktedonosporobacter</taxon>
    </lineage>
</organism>
<sequence length="81" mass="9091">MSEPIPHLTVNESLESLLNAAFSLMKEARQRTYSGPAATRVICALLILVASEHFSREQQEQVKTIIKLHDECLLKNGEVKN</sequence>
<name>A0A4V0YZ00_KTERU</name>
<proteinExistence type="predicted"/>
<dbReference type="RefSeq" id="WP_129889044.1">
    <property type="nucleotide sequence ID" value="NZ_CP035758.1"/>
</dbReference>
<evidence type="ECO:0000313" key="2">
    <source>
        <dbReference type="Proteomes" id="UP000290365"/>
    </source>
</evidence>